<keyword evidence="2" id="KW-0238">DNA-binding</keyword>
<dbReference type="Pfam" id="PF22513">
    <property type="entry name" value="FitA-like_RHH"/>
    <property type="match status" value="1"/>
</dbReference>
<dbReference type="InterPro" id="IPR053853">
    <property type="entry name" value="FitA-like_RHH"/>
</dbReference>
<dbReference type="Gene3D" id="1.10.1220.10">
    <property type="entry name" value="Met repressor-like"/>
    <property type="match status" value="1"/>
</dbReference>
<dbReference type="InterPro" id="IPR013321">
    <property type="entry name" value="Arc_rbn_hlx_hlx"/>
</dbReference>
<evidence type="ECO:0000313" key="3">
    <source>
        <dbReference type="Proteomes" id="UP001159100"/>
    </source>
</evidence>
<reference evidence="2 3" key="1">
    <citation type="submission" date="2023-02" db="EMBL/GenBank/DDBJ databases">
        <title>Pseudomonas chrutzelriedensis sp. nov., a potently antifungal strain isolated from moss.</title>
        <authorList>
            <person name="Schnyder A."/>
            <person name="Kalawong R."/>
            <person name="Eberl L."/>
            <person name="Agnoli K."/>
        </authorList>
    </citation>
    <scope>NUCLEOTIDE SEQUENCE [LARGE SCALE GENOMIC DNA]</scope>
    <source>
        <strain evidence="2 3">681</strain>
    </source>
</reference>
<dbReference type="InterPro" id="IPR010985">
    <property type="entry name" value="Ribbon_hlx_hlx"/>
</dbReference>
<evidence type="ECO:0000313" key="2">
    <source>
        <dbReference type="EMBL" id="MDI2593676.1"/>
    </source>
</evidence>
<protein>
    <submittedName>
        <fullName evidence="2">Arc family DNA-binding protein</fullName>
    </submittedName>
</protein>
<evidence type="ECO:0000259" key="1">
    <source>
        <dbReference type="Pfam" id="PF22513"/>
    </source>
</evidence>
<keyword evidence="3" id="KW-1185">Reference proteome</keyword>
<feature type="domain" description="Antitoxin FitA-like ribbon-helix-helix" evidence="1">
    <location>
        <begin position="3"/>
        <end position="39"/>
    </location>
</feature>
<name>A0ABT6QSG6_9PSED</name>
<organism evidence="2 3">
    <name type="scientific">Pseudomonas fungipugnans</name>
    <dbReference type="NCBI Taxonomy" id="3024217"/>
    <lineage>
        <taxon>Bacteria</taxon>
        <taxon>Pseudomonadati</taxon>
        <taxon>Pseudomonadota</taxon>
        <taxon>Gammaproteobacteria</taxon>
        <taxon>Pseudomonadales</taxon>
        <taxon>Pseudomonadaceae</taxon>
        <taxon>Pseudomonas</taxon>
    </lineage>
</organism>
<dbReference type="Proteomes" id="UP001159100">
    <property type="component" value="Unassembled WGS sequence"/>
</dbReference>
<gene>
    <name evidence="2" type="ORF">POF45_19945</name>
</gene>
<sequence>MTSITIGNLDRQVYEQLRIVAQENGHSMDDEACRILTQAFETSADVGGLGTRISSRFRGGLQVDLDLPSR</sequence>
<dbReference type="EMBL" id="JARBWL010000002">
    <property type="protein sequence ID" value="MDI2593676.1"/>
    <property type="molecule type" value="Genomic_DNA"/>
</dbReference>
<dbReference type="SUPFAM" id="SSF47598">
    <property type="entry name" value="Ribbon-helix-helix"/>
    <property type="match status" value="1"/>
</dbReference>
<dbReference type="GO" id="GO:0003677">
    <property type="term" value="F:DNA binding"/>
    <property type="evidence" value="ECO:0007669"/>
    <property type="project" value="UniProtKB-KW"/>
</dbReference>
<comment type="caution">
    <text evidence="2">The sequence shown here is derived from an EMBL/GenBank/DDBJ whole genome shotgun (WGS) entry which is preliminary data.</text>
</comment>
<dbReference type="RefSeq" id="WP_282316514.1">
    <property type="nucleotide sequence ID" value="NZ_JARBWL010000002.1"/>
</dbReference>
<proteinExistence type="predicted"/>
<accession>A0ABT6QSG6</accession>